<dbReference type="EMBL" id="JANFQF010000007">
    <property type="protein sequence ID" value="MCQ4119578.1"/>
    <property type="molecule type" value="Genomic_DNA"/>
</dbReference>
<organism evidence="1 2">
    <name type="scientific">Rhodococcus tibetensis</name>
    <dbReference type="NCBI Taxonomy" id="2965064"/>
    <lineage>
        <taxon>Bacteria</taxon>
        <taxon>Bacillati</taxon>
        <taxon>Actinomycetota</taxon>
        <taxon>Actinomycetes</taxon>
        <taxon>Mycobacteriales</taxon>
        <taxon>Nocardiaceae</taxon>
        <taxon>Rhodococcus</taxon>
    </lineage>
</organism>
<name>A0ABT1QD11_9NOCA</name>
<sequence>MSLHGRDRVVVRYTWHLADGDKKIAFDIDRAGLRASRLREFDDPRTRMAAYAVAYTPFDQPQFPSATLVDGVTWVRFGDSD</sequence>
<proteinExistence type="predicted"/>
<accession>A0ABT1QD11</accession>
<keyword evidence="2" id="KW-1185">Reference proteome</keyword>
<comment type="caution">
    <text evidence="1">The sequence shown here is derived from an EMBL/GenBank/DDBJ whole genome shotgun (WGS) entry which is preliminary data.</text>
</comment>
<reference evidence="1 2" key="1">
    <citation type="submission" date="2022-07" db="EMBL/GenBank/DDBJ databases">
        <title>Degradation activity of malathion, p-nitrophenol and potential low-temperature adaptation strategy of Rhodococcus sp. FXJ9.536.</title>
        <authorList>
            <person name="Huang J."/>
            <person name="Huang Y."/>
        </authorList>
    </citation>
    <scope>NUCLEOTIDE SEQUENCE [LARGE SCALE GENOMIC DNA]</scope>
    <source>
        <strain evidence="1 2">FXJ9.536</strain>
    </source>
</reference>
<gene>
    <name evidence="1" type="ORF">NOF53_10390</name>
</gene>
<dbReference type="RefSeq" id="WP_255967937.1">
    <property type="nucleotide sequence ID" value="NZ_JANFQF010000007.1"/>
</dbReference>
<evidence type="ECO:0000313" key="2">
    <source>
        <dbReference type="Proteomes" id="UP001524501"/>
    </source>
</evidence>
<protein>
    <submittedName>
        <fullName evidence="1">Uncharacterized protein</fullName>
    </submittedName>
</protein>
<dbReference type="Proteomes" id="UP001524501">
    <property type="component" value="Unassembled WGS sequence"/>
</dbReference>
<evidence type="ECO:0000313" key="1">
    <source>
        <dbReference type="EMBL" id="MCQ4119578.1"/>
    </source>
</evidence>